<dbReference type="Gene3D" id="2.130.10.10">
    <property type="entry name" value="YVTN repeat-like/Quinoprotein amine dehydrogenase"/>
    <property type="match status" value="3"/>
</dbReference>
<evidence type="ECO:0000256" key="2">
    <source>
        <dbReference type="SAM" id="SignalP"/>
    </source>
</evidence>
<dbReference type="SUPFAM" id="SSF75011">
    <property type="entry name" value="3-carboxy-cis,cis-mucoante lactonizing enzyme"/>
    <property type="match status" value="1"/>
</dbReference>
<feature type="signal peptide" evidence="2">
    <location>
        <begin position="1"/>
        <end position="27"/>
    </location>
</feature>
<comment type="caution">
    <text evidence="3">The sequence shown here is derived from an EMBL/GenBank/DDBJ whole genome shotgun (WGS) entry which is preliminary data.</text>
</comment>
<accession>A0ABW3A035</accession>
<proteinExistence type="inferred from homology"/>
<evidence type="ECO:0000256" key="1">
    <source>
        <dbReference type="ARBA" id="ARBA00005564"/>
    </source>
</evidence>
<dbReference type="PANTHER" id="PTHR30344:SF1">
    <property type="entry name" value="6-PHOSPHOGLUCONOLACTONASE"/>
    <property type="match status" value="1"/>
</dbReference>
<comment type="similarity">
    <text evidence="1">Belongs to the cycloisomerase 2 family.</text>
</comment>
<keyword evidence="2" id="KW-0732">Signal</keyword>
<dbReference type="InterPro" id="IPR015943">
    <property type="entry name" value="WD40/YVTN_repeat-like_dom_sf"/>
</dbReference>
<name>A0ABW3A035_9ACTN</name>
<dbReference type="InterPro" id="IPR050282">
    <property type="entry name" value="Cycloisomerase_2"/>
</dbReference>
<evidence type="ECO:0000313" key="3">
    <source>
        <dbReference type="EMBL" id="MFD0784175.1"/>
    </source>
</evidence>
<dbReference type="Pfam" id="PF10282">
    <property type="entry name" value="Lactonase"/>
    <property type="match status" value="1"/>
</dbReference>
<sequence>MGTTTRLTSVAGVALTAGALLAGPASAAPAHHDRSVGSVFVQTDDTAGNAIVAYDRSGDGRLRQAGTYPTGGLGGILGGSVADHLASQGSLTYDRTHKLLYAVNAGSDTVSVFQVHGDRLTRRQVISSGGTFPVSIATHGNTVYVLNARDGGSVQGFRRVGHTLVRVPAWNRKLGLDPTLTPEFTHSPAQVAFTPDGRRLLVTTMGNGSNIDIFDVHPDGGISTRPVVNHQPDKVPFAVTFDSRGHLLVAEAGPNAVASYTINRDNTLDLLDEQATGQAATCWIVITGDKAYTSNAGSGSLSGYRVGAKGSLTTLGNTATNPGTVDAAVSPDGHFLYVQTGVNGTVDAFRINPNGSLTATGSTTVPNAVGGEGIVVS</sequence>
<organism evidence="3 4">
    <name type="scientific">Micromonospora azadirachtae</name>
    <dbReference type="NCBI Taxonomy" id="1970735"/>
    <lineage>
        <taxon>Bacteria</taxon>
        <taxon>Bacillati</taxon>
        <taxon>Actinomycetota</taxon>
        <taxon>Actinomycetes</taxon>
        <taxon>Micromonosporales</taxon>
        <taxon>Micromonosporaceae</taxon>
        <taxon>Micromonospora</taxon>
    </lineage>
</organism>
<feature type="chain" id="PRO_5045260898" evidence="2">
    <location>
        <begin position="28"/>
        <end position="377"/>
    </location>
</feature>
<reference evidence="4" key="1">
    <citation type="journal article" date="2019" name="Int. J. Syst. Evol. Microbiol.">
        <title>The Global Catalogue of Microorganisms (GCM) 10K type strain sequencing project: providing services to taxonomists for standard genome sequencing and annotation.</title>
        <authorList>
            <consortium name="The Broad Institute Genomics Platform"/>
            <consortium name="The Broad Institute Genome Sequencing Center for Infectious Disease"/>
            <person name="Wu L."/>
            <person name="Ma J."/>
        </authorList>
    </citation>
    <scope>NUCLEOTIDE SEQUENCE [LARGE SCALE GENOMIC DNA]</scope>
    <source>
        <strain evidence="4">JCM 32148</strain>
    </source>
</reference>
<gene>
    <name evidence="3" type="ORF">ACFQZ8_09625</name>
</gene>
<evidence type="ECO:0000313" key="4">
    <source>
        <dbReference type="Proteomes" id="UP001597053"/>
    </source>
</evidence>
<dbReference type="InterPro" id="IPR019405">
    <property type="entry name" value="Lactonase_7-beta_prop"/>
</dbReference>
<protein>
    <submittedName>
        <fullName evidence="3">Lactonase family protein</fullName>
    </submittedName>
</protein>
<dbReference type="EMBL" id="JBHTHM010000334">
    <property type="protein sequence ID" value="MFD0784175.1"/>
    <property type="molecule type" value="Genomic_DNA"/>
</dbReference>
<dbReference type="Proteomes" id="UP001597053">
    <property type="component" value="Unassembled WGS sequence"/>
</dbReference>
<dbReference type="PANTHER" id="PTHR30344">
    <property type="entry name" value="6-PHOSPHOGLUCONOLACTONASE-RELATED"/>
    <property type="match status" value="1"/>
</dbReference>
<keyword evidence="4" id="KW-1185">Reference proteome</keyword>